<dbReference type="AlphaFoldDB" id="A0A1D6I242"/>
<dbReference type="EMBL" id="CM007650">
    <property type="protein sequence ID" value="ONM54266.1"/>
    <property type="molecule type" value="Genomic_DNA"/>
</dbReference>
<accession>A0A1D6I242</accession>
<organism evidence="2">
    <name type="scientific">Zea mays</name>
    <name type="common">Maize</name>
    <dbReference type="NCBI Taxonomy" id="4577"/>
    <lineage>
        <taxon>Eukaryota</taxon>
        <taxon>Viridiplantae</taxon>
        <taxon>Streptophyta</taxon>
        <taxon>Embryophyta</taxon>
        <taxon>Tracheophyta</taxon>
        <taxon>Spermatophyta</taxon>
        <taxon>Magnoliopsida</taxon>
        <taxon>Liliopsida</taxon>
        <taxon>Poales</taxon>
        <taxon>Poaceae</taxon>
        <taxon>PACMAD clade</taxon>
        <taxon>Panicoideae</taxon>
        <taxon>Andropogonodae</taxon>
        <taxon>Andropogoneae</taxon>
        <taxon>Tripsacinae</taxon>
        <taxon>Zea</taxon>
    </lineage>
</organism>
<feature type="region of interest" description="Disordered" evidence="1">
    <location>
        <begin position="176"/>
        <end position="230"/>
    </location>
</feature>
<proteinExistence type="predicted"/>
<sequence>MAARVFSPRVSTASRMGLRKNSKPPAGIDGVLSTAQHKAASRAETSGLLQEIDDAWLAAHFVEHIASTDGALRSSTQTGRKPGREPWRGCSRASAAARHGRGLRQRGEEGRAAAVESLLLEFLGTMGGRGGRAAARRGAGRTASSARQQGERARGEGLELGCRPWKLKGAPWETREAAAALEGERRRAPWWPRGGAAQGPSGPGRPCWNGARPGELLPAPAPGKERWGGR</sequence>
<evidence type="ECO:0000256" key="1">
    <source>
        <dbReference type="SAM" id="MobiDB-lite"/>
    </source>
</evidence>
<feature type="compositionally biased region" description="Low complexity" evidence="1">
    <location>
        <begin position="88"/>
        <end position="97"/>
    </location>
</feature>
<dbReference type="PaxDb" id="4577-GRMZM5G866717_P01"/>
<feature type="region of interest" description="Disordered" evidence="1">
    <location>
        <begin position="71"/>
        <end position="109"/>
    </location>
</feature>
<dbReference type="InParanoid" id="A0A1D6I242"/>
<evidence type="ECO:0000313" key="2">
    <source>
        <dbReference type="EMBL" id="ONM54266.1"/>
    </source>
</evidence>
<reference evidence="2" key="1">
    <citation type="submission" date="2015-12" db="EMBL/GenBank/DDBJ databases">
        <title>Update maize B73 reference genome by single molecule sequencing technologies.</title>
        <authorList>
            <consortium name="Maize Genome Sequencing Project"/>
            <person name="Ware D."/>
        </authorList>
    </citation>
    <scope>NUCLEOTIDE SEQUENCE [LARGE SCALE GENOMIC DNA]</scope>
    <source>
        <tissue evidence="2">Seedling</tissue>
    </source>
</reference>
<protein>
    <submittedName>
        <fullName evidence="2">Uncharacterized protein</fullName>
    </submittedName>
</protein>
<name>A0A1D6I242_MAIZE</name>
<feature type="region of interest" description="Disordered" evidence="1">
    <location>
        <begin position="1"/>
        <end position="27"/>
    </location>
</feature>
<feature type="region of interest" description="Disordered" evidence="1">
    <location>
        <begin position="129"/>
        <end position="155"/>
    </location>
</feature>
<gene>
    <name evidence="2" type="ORF">ZEAMMB73_Zm00001d020091</name>
</gene>